<dbReference type="AlphaFoldDB" id="A0AAD5J9B2"/>
<gene>
    <name evidence="2" type="ORF">LWI28_013143</name>
</gene>
<comment type="caution">
    <text evidence="2">The sequence shown here is derived from an EMBL/GenBank/DDBJ whole genome shotgun (WGS) entry which is preliminary data.</text>
</comment>
<dbReference type="EMBL" id="JAJSOW010000004">
    <property type="protein sequence ID" value="KAI9191769.1"/>
    <property type="molecule type" value="Genomic_DNA"/>
</dbReference>
<dbReference type="InterPro" id="IPR009500">
    <property type="entry name" value="DUF1118"/>
</dbReference>
<dbReference type="Pfam" id="PF06549">
    <property type="entry name" value="DUF1118"/>
    <property type="match status" value="1"/>
</dbReference>
<proteinExistence type="predicted"/>
<protein>
    <submittedName>
        <fullName evidence="2">Uncharacterized protein</fullName>
    </submittedName>
</protein>
<organism evidence="2 3">
    <name type="scientific">Acer negundo</name>
    <name type="common">Box elder</name>
    <dbReference type="NCBI Taxonomy" id="4023"/>
    <lineage>
        <taxon>Eukaryota</taxon>
        <taxon>Viridiplantae</taxon>
        <taxon>Streptophyta</taxon>
        <taxon>Embryophyta</taxon>
        <taxon>Tracheophyta</taxon>
        <taxon>Spermatophyta</taxon>
        <taxon>Magnoliopsida</taxon>
        <taxon>eudicotyledons</taxon>
        <taxon>Gunneridae</taxon>
        <taxon>Pentapetalae</taxon>
        <taxon>rosids</taxon>
        <taxon>malvids</taxon>
        <taxon>Sapindales</taxon>
        <taxon>Sapindaceae</taxon>
        <taxon>Hippocastanoideae</taxon>
        <taxon>Acereae</taxon>
        <taxon>Acer</taxon>
    </lineage>
</organism>
<keyword evidence="3" id="KW-1185">Reference proteome</keyword>
<dbReference type="Proteomes" id="UP001064489">
    <property type="component" value="Chromosome 6"/>
</dbReference>
<reference evidence="2" key="2">
    <citation type="submission" date="2023-02" db="EMBL/GenBank/DDBJ databases">
        <authorList>
            <person name="Swenson N.G."/>
            <person name="Wegrzyn J.L."/>
            <person name="Mcevoy S.L."/>
        </authorList>
    </citation>
    <scope>NUCLEOTIDE SEQUENCE</scope>
    <source>
        <strain evidence="2">91603</strain>
        <tissue evidence="2">Leaf</tissue>
    </source>
</reference>
<evidence type="ECO:0000313" key="2">
    <source>
        <dbReference type="EMBL" id="KAI9191769.1"/>
    </source>
</evidence>
<feature type="transmembrane region" description="Helical" evidence="1">
    <location>
        <begin position="53"/>
        <end position="73"/>
    </location>
</feature>
<name>A0AAD5J9B2_ACENE</name>
<feature type="transmembrane region" description="Helical" evidence="1">
    <location>
        <begin position="85"/>
        <end position="108"/>
    </location>
</feature>
<reference evidence="2" key="1">
    <citation type="journal article" date="2022" name="Plant J.">
        <title>Strategies of tolerance reflected in two North American maple genomes.</title>
        <authorList>
            <person name="McEvoy S.L."/>
            <person name="Sezen U.U."/>
            <person name="Trouern-Trend A."/>
            <person name="McMahon S.M."/>
            <person name="Schaberg P.G."/>
            <person name="Yang J."/>
            <person name="Wegrzyn J.L."/>
            <person name="Swenson N.G."/>
        </authorList>
    </citation>
    <scope>NUCLEOTIDE SEQUENCE</scope>
    <source>
        <strain evidence="2">91603</strain>
    </source>
</reference>
<keyword evidence="1" id="KW-0812">Transmembrane</keyword>
<keyword evidence="1" id="KW-0472">Membrane</keyword>
<accession>A0AAD5J9B2</accession>
<evidence type="ECO:0000256" key="1">
    <source>
        <dbReference type="SAM" id="Phobius"/>
    </source>
</evidence>
<evidence type="ECO:0000313" key="3">
    <source>
        <dbReference type="Proteomes" id="UP001064489"/>
    </source>
</evidence>
<sequence>MLRYGIIPPLCTCLGSHPTYDYFSTTSCLRLLNCAEDLGLLSLLENVSSTSPAALASASLPIFLVVVVAVVMISDDSDGLVALQVVVAGALGVGSVGLFIGSVVSVVLDGLQGAN</sequence>
<keyword evidence="1" id="KW-1133">Transmembrane helix</keyword>